<dbReference type="InterPro" id="IPR017168">
    <property type="entry name" value="CHR-like"/>
</dbReference>
<feature type="compositionally biased region" description="Polar residues" evidence="17">
    <location>
        <begin position="337"/>
        <end position="347"/>
    </location>
</feature>
<name>A0A8K0KVG9_9PEZI</name>
<keyword evidence="9" id="KW-0325">Glycoprotein</keyword>
<evidence type="ECO:0000256" key="4">
    <source>
        <dbReference type="ARBA" id="ARBA00022676"/>
    </source>
</evidence>
<dbReference type="InterPro" id="IPR018371">
    <property type="entry name" value="Chitin-binding_1_CS"/>
</dbReference>
<evidence type="ECO:0000256" key="10">
    <source>
        <dbReference type="ARBA" id="ARBA00023288"/>
    </source>
</evidence>
<dbReference type="GO" id="GO:0005975">
    <property type="term" value="P:carbohydrate metabolic process"/>
    <property type="evidence" value="ECO:0007669"/>
    <property type="project" value="InterPro"/>
</dbReference>
<feature type="chain" id="PRO_5035431453" description="Crh-like protein" evidence="18">
    <location>
        <begin position="21"/>
        <end position="465"/>
    </location>
</feature>
<organism evidence="20 21">
    <name type="scientific">Elsinoe batatas</name>
    <dbReference type="NCBI Taxonomy" id="2601811"/>
    <lineage>
        <taxon>Eukaryota</taxon>
        <taxon>Fungi</taxon>
        <taxon>Dikarya</taxon>
        <taxon>Ascomycota</taxon>
        <taxon>Pezizomycotina</taxon>
        <taxon>Dothideomycetes</taxon>
        <taxon>Dothideomycetidae</taxon>
        <taxon>Myriangiales</taxon>
        <taxon>Elsinoaceae</taxon>
        <taxon>Elsinoe</taxon>
    </lineage>
</organism>
<evidence type="ECO:0000256" key="5">
    <source>
        <dbReference type="ARBA" id="ARBA00022679"/>
    </source>
</evidence>
<comment type="subcellular location">
    <subcellularLocation>
        <location evidence="2">Membrane</location>
        <topology evidence="2">Lipid-anchor</topology>
        <topology evidence="2">GPI-anchor</topology>
    </subcellularLocation>
</comment>
<evidence type="ECO:0000256" key="14">
    <source>
        <dbReference type="ARBA" id="ARBA00093308"/>
    </source>
</evidence>
<evidence type="ECO:0000256" key="16">
    <source>
        <dbReference type="PIRSR" id="PIRSR037299-1"/>
    </source>
</evidence>
<dbReference type="GO" id="GO:0008843">
    <property type="term" value="F:endochitinase activity"/>
    <property type="evidence" value="ECO:0007669"/>
    <property type="project" value="UniProtKB-EC"/>
</dbReference>
<feature type="compositionally biased region" description="Polar residues" evidence="17">
    <location>
        <begin position="377"/>
        <end position="388"/>
    </location>
</feature>
<dbReference type="EMBL" id="JAESVG020000010">
    <property type="protein sequence ID" value="KAG8623499.1"/>
    <property type="molecule type" value="Genomic_DNA"/>
</dbReference>
<feature type="compositionally biased region" description="Low complexity" evidence="17">
    <location>
        <begin position="432"/>
        <end position="444"/>
    </location>
</feature>
<evidence type="ECO:0000259" key="19">
    <source>
        <dbReference type="PROSITE" id="PS51762"/>
    </source>
</evidence>
<evidence type="ECO:0000256" key="12">
    <source>
        <dbReference type="ARBA" id="ARBA00023316"/>
    </source>
</evidence>
<protein>
    <recommendedName>
        <fullName evidence="15">Crh-like protein</fullName>
        <ecNumber evidence="15">3.2.-.-</ecNumber>
    </recommendedName>
</protein>
<comment type="caution">
    <text evidence="20">The sequence shown here is derived from an EMBL/GenBank/DDBJ whole genome shotgun (WGS) entry which is preliminary data.</text>
</comment>
<dbReference type="GO" id="GO:0009277">
    <property type="term" value="C:fungal-type cell wall"/>
    <property type="evidence" value="ECO:0007669"/>
    <property type="project" value="UniProtKB-ARBA"/>
</dbReference>
<feature type="domain" description="GH16" evidence="19">
    <location>
        <begin position="63"/>
        <end position="278"/>
    </location>
</feature>
<evidence type="ECO:0000256" key="1">
    <source>
        <dbReference type="ARBA" id="ARBA00000822"/>
    </source>
</evidence>
<dbReference type="GO" id="GO:0016757">
    <property type="term" value="F:glycosyltransferase activity"/>
    <property type="evidence" value="ECO:0007669"/>
    <property type="project" value="UniProtKB-KW"/>
</dbReference>
<gene>
    <name evidence="20" type="ORF">KVT40_008475</name>
</gene>
<dbReference type="GO" id="GO:0098552">
    <property type="term" value="C:side of membrane"/>
    <property type="evidence" value="ECO:0007669"/>
    <property type="project" value="UniProtKB-KW"/>
</dbReference>
<dbReference type="GO" id="GO:0008061">
    <property type="term" value="F:chitin binding"/>
    <property type="evidence" value="ECO:0007669"/>
    <property type="project" value="InterPro"/>
</dbReference>
<dbReference type="OrthoDB" id="4781at2759"/>
<keyword evidence="5" id="KW-0808">Transferase</keyword>
<comment type="catalytic activity">
    <reaction evidence="1">
        <text>Random endo-hydrolysis of N-acetyl-beta-D-glucosaminide (1-&gt;4)-beta-linkages in chitin and chitodextrins.</text>
        <dbReference type="EC" id="3.2.1.14"/>
    </reaction>
</comment>
<dbReference type="SUPFAM" id="SSF49899">
    <property type="entry name" value="Concanavalin A-like lectins/glucanases"/>
    <property type="match status" value="1"/>
</dbReference>
<feature type="signal peptide" evidence="18">
    <location>
        <begin position="1"/>
        <end position="20"/>
    </location>
</feature>
<evidence type="ECO:0000256" key="15">
    <source>
        <dbReference type="PIRNR" id="PIRNR037299"/>
    </source>
</evidence>
<feature type="compositionally biased region" description="Low complexity" evidence="17">
    <location>
        <begin position="394"/>
        <end position="422"/>
    </location>
</feature>
<evidence type="ECO:0000256" key="2">
    <source>
        <dbReference type="ARBA" id="ARBA00004589"/>
    </source>
</evidence>
<keyword evidence="3" id="KW-0336">GPI-anchor</keyword>
<dbReference type="PANTHER" id="PTHR10963">
    <property type="entry name" value="GLYCOSYL HYDROLASE-RELATED"/>
    <property type="match status" value="1"/>
</dbReference>
<dbReference type="PROSITE" id="PS00026">
    <property type="entry name" value="CHIT_BIND_I_1"/>
    <property type="match status" value="1"/>
</dbReference>
<evidence type="ECO:0000313" key="21">
    <source>
        <dbReference type="Proteomes" id="UP000809789"/>
    </source>
</evidence>
<keyword evidence="4" id="KW-0328">Glycosyltransferase</keyword>
<dbReference type="Proteomes" id="UP000809789">
    <property type="component" value="Unassembled WGS sequence"/>
</dbReference>
<dbReference type="PIRSF" id="PIRSF037299">
    <property type="entry name" value="Glycosidase_CRH1_prd"/>
    <property type="match status" value="1"/>
</dbReference>
<dbReference type="AlphaFoldDB" id="A0A8K0KVG9"/>
<feature type="region of interest" description="Disordered" evidence="17">
    <location>
        <begin position="337"/>
        <end position="444"/>
    </location>
</feature>
<dbReference type="EC" id="3.2.-.-" evidence="15"/>
<evidence type="ECO:0000256" key="7">
    <source>
        <dbReference type="ARBA" id="ARBA00022801"/>
    </source>
</evidence>
<keyword evidence="12" id="KW-0961">Cell wall biogenesis/degradation</keyword>
<comment type="similarity">
    <text evidence="13">Belongs to the glycosyl hydrolase 16 family. CRH1 subfamily.</text>
</comment>
<keyword evidence="10" id="KW-0449">Lipoprotein</keyword>
<dbReference type="GO" id="GO:0031505">
    <property type="term" value="P:fungal-type cell wall organization"/>
    <property type="evidence" value="ECO:0007669"/>
    <property type="project" value="TreeGrafter"/>
</dbReference>
<keyword evidence="11" id="KW-0326">Glycosidase</keyword>
<dbReference type="FunFam" id="2.60.120.200:FF:000159">
    <property type="entry name" value="Glycosidase"/>
    <property type="match status" value="1"/>
</dbReference>
<feature type="compositionally biased region" description="Low complexity" evidence="17">
    <location>
        <begin position="348"/>
        <end position="362"/>
    </location>
</feature>
<feature type="active site" description="Proton donor" evidence="16">
    <location>
        <position position="168"/>
    </location>
</feature>
<dbReference type="Gene3D" id="2.60.120.200">
    <property type="match status" value="1"/>
</dbReference>
<evidence type="ECO:0000256" key="13">
    <source>
        <dbReference type="ARBA" id="ARBA00038074"/>
    </source>
</evidence>
<dbReference type="InterPro" id="IPR050546">
    <property type="entry name" value="Glycosyl_Hydrlase_16"/>
</dbReference>
<evidence type="ECO:0000256" key="11">
    <source>
        <dbReference type="ARBA" id="ARBA00023295"/>
    </source>
</evidence>
<dbReference type="InterPro" id="IPR013320">
    <property type="entry name" value="ConA-like_dom_sf"/>
</dbReference>
<feature type="active site" description="Nucleophile" evidence="16">
    <location>
        <position position="164"/>
    </location>
</feature>
<keyword evidence="8 15" id="KW-0472">Membrane</keyword>
<evidence type="ECO:0000256" key="17">
    <source>
        <dbReference type="SAM" id="MobiDB-lite"/>
    </source>
</evidence>
<dbReference type="PROSITE" id="PS51762">
    <property type="entry name" value="GH16_2"/>
    <property type="match status" value="1"/>
</dbReference>
<comment type="function">
    <text evidence="14">Dual chitinase/transglycosylase that plays a role in cell wall architecture. Chitinase and transglycosylase activities are coupled. Required for the polysaccharide cross-linking at the septa and the cell wall. More specifically, transfers chitin to 1,6-beta-glucan in the cell wall.</text>
</comment>
<evidence type="ECO:0000313" key="20">
    <source>
        <dbReference type="EMBL" id="KAG8623499.1"/>
    </source>
</evidence>
<keyword evidence="7 15" id="KW-0378">Hydrolase</keyword>
<dbReference type="PANTHER" id="PTHR10963:SF22">
    <property type="entry name" value="GLYCOSIDASE CRH2-RELATED"/>
    <property type="match status" value="1"/>
</dbReference>
<accession>A0A8K0KVG9</accession>
<keyword evidence="21" id="KW-1185">Reference proteome</keyword>
<reference evidence="20" key="1">
    <citation type="submission" date="2021-07" db="EMBL/GenBank/DDBJ databases">
        <title>Elsinoe batatas strain:CRI-CJ2 Genome sequencing and assembly.</title>
        <authorList>
            <person name="Huang L."/>
        </authorList>
    </citation>
    <scope>NUCLEOTIDE SEQUENCE</scope>
    <source>
        <strain evidence="20">CRI-CJ2</strain>
    </source>
</reference>
<evidence type="ECO:0000256" key="6">
    <source>
        <dbReference type="ARBA" id="ARBA00022729"/>
    </source>
</evidence>
<dbReference type="CDD" id="cd02183">
    <property type="entry name" value="GH16_fungal_CRH1_transglycosylase"/>
    <property type="match status" value="1"/>
</dbReference>
<sequence>MVVLRTVAAFALAAATVAVAQSSQQKCGPGSKCPADSPCCSSYGNCGTGAYCLGGCDPKSSFNLQSCMPAPVCKSGDFALNTLNDVSPNTVYLGDASKANWVSSGSPAVYQNQAMLLTMAPNTVGTLLSSTHYMWYGKVGATITTSQGQGVVTAFILMSDVKDEIDYEWVGVDLGNAQSNYYFQGITNYQNGQNLSVSNTVKNSHRYEITWSPDQIDWSIDGQVRRTLKKSDTYNDTSKSYHYPQSPARVQFSLWPAGLPQNGEGTISWAGGLVNWDSPYMENGYYYAMIKDVSIDCYDAPSGSGSGSVYKYTSEAGTQDAIQLTNDNSVLASFQANGNNQQYNPNAKPSGTSTSSSGPKPTVNNDNTVPGMVGAGSFSNDAQSNSGGNVAADGSSSGSTGSSTGSSPGSSSSGTSGSSGSSGNTGSGGFSQGTTGSSGSTGEGSRVVAGSLVALVAFLGAAMMI</sequence>
<dbReference type="InterPro" id="IPR000757">
    <property type="entry name" value="Beta-glucanase-like"/>
</dbReference>
<evidence type="ECO:0000256" key="3">
    <source>
        <dbReference type="ARBA" id="ARBA00022622"/>
    </source>
</evidence>
<evidence type="ECO:0000256" key="8">
    <source>
        <dbReference type="ARBA" id="ARBA00023136"/>
    </source>
</evidence>
<proteinExistence type="inferred from homology"/>
<evidence type="ECO:0000256" key="18">
    <source>
        <dbReference type="SAM" id="SignalP"/>
    </source>
</evidence>
<evidence type="ECO:0000256" key="9">
    <source>
        <dbReference type="ARBA" id="ARBA00023180"/>
    </source>
</evidence>
<dbReference type="Pfam" id="PF00722">
    <property type="entry name" value="Glyco_hydro_16"/>
    <property type="match status" value="1"/>
</dbReference>
<keyword evidence="6 18" id="KW-0732">Signal</keyword>